<name>A0A0G0SZS1_9BACT</name>
<evidence type="ECO:0000256" key="1">
    <source>
        <dbReference type="SAM" id="Phobius"/>
    </source>
</evidence>
<dbReference type="InterPro" id="IPR012902">
    <property type="entry name" value="N_methyl_site"/>
</dbReference>
<keyword evidence="1" id="KW-0472">Membrane</keyword>
<reference evidence="2 3" key="1">
    <citation type="journal article" date="2015" name="Nature">
        <title>rRNA introns, odd ribosomes, and small enigmatic genomes across a large radiation of phyla.</title>
        <authorList>
            <person name="Brown C.T."/>
            <person name="Hug L.A."/>
            <person name="Thomas B.C."/>
            <person name="Sharon I."/>
            <person name="Castelle C.J."/>
            <person name="Singh A."/>
            <person name="Wilkins M.J."/>
            <person name="Williams K.H."/>
            <person name="Banfield J.F."/>
        </authorList>
    </citation>
    <scope>NUCLEOTIDE SEQUENCE [LARGE SCALE GENOMIC DNA]</scope>
</reference>
<feature type="transmembrane region" description="Helical" evidence="1">
    <location>
        <begin position="12"/>
        <end position="36"/>
    </location>
</feature>
<organism evidence="2 3">
    <name type="scientific">Candidatus Nomurabacteria bacterium GW2011_GWB1_40_7</name>
    <dbReference type="NCBI Taxonomy" id="1618744"/>
    <lineage>
        <taxon>Bacteria</taxon>
        <taxon>Candidatus Nomuraibacteriota</taxon>
    </lineage>
</organism>
<dbReference type="AlphaFoldDB" id="A0A0G0SZS1"/>
<proteinExistence type="predicted"/>
<comment type="caution">
    <text evidence="2">The sequence shown here is derived from an EMBL/GenBank/DDBJ whole genome shotgun (WGS) entry which is preliminary data.</text>
</comment>
<dbReference type="Pfam" id="PF07963">
    <property type="entry name" value="N_methyl"/>
    <property type="match status" value="1"/>
</dbReference>
<dbReference type="EMBL" id="LBZL01000008">
    <property type="protein sequence ID" value="KKR70308.1"/>
    <property type="molecule type" value="Genomic_DNA"/>
</dbReference>
<evidence type="ECO:0000313" key="3">
    <source>
        <dbReference type="Proteomes" id="UP000034452"/>
    </source>
</evidence>
<dbReference type="Proteomes" id="UP000034452">
    <property type="component" value="Unassembled WGS sequence"/>
</dbReference>
<gene>
    <name evidence="2" type="ORF">UU13_C0008G0004</name>
</gene>
<keyword evidence="1" id="KW-1133">Transmembrane helix</keyword>
<evidence type="ECO:0008006" key="4">
    <source>
        <dbReference type="Google" id="ProtNLM"/>
    </source>
</evidence>
<protein>
    <recommendedName>
        <fullName evidence="4">Type II secretion system protein</fullName>
    </recommendedName>
</protein>
<dbReference type="NCBIfam" id="TIGR02532">
    <property type="entry name" value="IV_pilin_GFxxxE"/>
    <property type="match status" value="1"/>
</dbReference>
<evidence type="ECO:0000313" key="2">
    <source>
        <dbReference type="EMBL" id="KKR70308.1"/>
    </source>
</evidence>
<sequence length="157" mass="16934">MKNKRNKGFTLIEVIIYTALFSLLIGTAFVSAFQLIDGSGKLSAKTVTEAEGNFVLRKINWALTGVKTITTPSIGTAHNLVVTKYDNNQIDIQLVGTKIEIRESDNGNAFIPITTDNVEVSSLDFEYIPASGSGPAGIAATAIMNGTTFTITKYLRK</sequence>
<keyword evidence="1" id="KW-0812">Transmembrane</keyword>
<accession>A0A0G0SZS1</accession>